<dbReference type="AlphaFoldDB" id="C1B6X1"/>
<comment type="similarity">
    <text evidence="1">Belongs to the bacterial luciferase oxidoreductase family.</text>
</comment>
<dbReference type="PANTHER" id="PTHR30137">
    <property type="entry name" value="LUCIFERASE-LIKE MONOOXYGENASE"/>
    <property type="match status" value="1"/>
</dbReference>
<proteinExistence type="inferred from homology"/>
<keyword evidence="4 6" id="KW-0503">Monooxygenase</keyword>
<dbReference type="PATRIC" id="fig|632772.20.peg.3324"/>
<dbReference type="KEGG" id="rop:ROP_31770"/>
<dbReference type="STRING" id="632772.ROP_31770"/>
<dbReference type="EMBL" id="AP011115">
    <property type="protein sequence ID" value="BAH51424.1"/>
    <property type="molecule type" value="Genomic_DNA"/>
</dbReference>
<dbReference type="InterPro" id="IPR036661">
    <property type="entry name" value="Luciferase-like_sf"/>
</dbReference>
<gene>
    <name evidence="6" type="ordered locus">ROP_31770</name>
</gene>
<protein>
    <submittedName>
        <fullName evidence="6">Putative monooxygenase</fullName>
    </submittedName>
</protein>
<keyword evidence="2" id="KW-0285">Flavoprotein</keyword>
<evidence type="ECO:0000256" key="4">
    <source>
        <dbReference type="ARBA" id="ARBA00023033"/>
    </source>
</evidence>
<dbReference type="InterPro" id="IPR050766">
    <property type="entry name" value="Bact_Lucif_Oxidored"/>
</dbReference>
<dbReference type="GO" id="GO:0005829">
    <property type="term" value="C:cytosol"/>
    <property type="evidence" value="ECO:0007669"/>
    <property type="project" value="TreeGrafter"/>
</dbReference>
<reference evidence="6 7" key="1">
    <citation type="submission" date="2009-03" db="EMBL/GenBank/DDBJ databases">
        <title>Comparison of the complete genome sequences of Rhodococcus erythropolis PR4 and Rhodococcus opacus B4.</title>
        <authorList>
            <person name="Takarada H."/>
            <person name="Sekine M."/>
            <person name="Hosoyama A."/>
            <person name="Yamada R."/>
            <person name="Fujisawa T."/>
            <person name="Omata S."/>
            <person name="Shimizu A."/>
            <person name="Tsukatani N."/>
            <person name="Tanikawa S."/>
            <person name="Fujita N."/>
            <person name="Harayama S."/>
        </authorList>
    </citation>
    <scope>NUCLEOTIDE SEQUENCE [LARGE SCALE GENOMIC DNA]</scope>
    <source>
        <strain evidence="6 7">B4</strain>
    </source>
</reference>
<dbReference type="Proteomes" id="UP000002212">
    <property type="component" value="Chromosome"/>
</dbReference>
<dbReference type="InterPro" id="IPR011251">
    <property type="entry name" value="Luciferase-like_dom"/>
</dbReference>
<dbReference type="SUPFAM" id="SSF51679">
    <property type="entry name" value="Bacterial luciferase-like"/>
    <property type="match status" value="1"/>
</dbReference>
<evidence type="ECO:0000256" key="1">
    <source>
        <dbReference type="ARBA" id="ARBA00010426"/>
    </source>
</evidence>
<dbReference type="GO" id="GO:0004497">
    <property type="term" value="F:monooxygenase activity"/>
    <property type="evidence" value="ECO:0007669"/>
    <property type="project" value="UniProtKB-KW"/>
</dbReference>
<evidence type="ECO:0000256" key="3">
    <source>
        <dbReference type="ARBA" id="ARBA00023002"/>
    </source>
</evidence>
<evidence type="ECO:0000313" key="7">
    <source>
        <dbReference type="Proteomes" id="UP000002212"/>
    </source>
</evidence>
<evidence type="ECO:0000256" key="2">
    <source>
        <dbReference type="ARBA" id="ARBA00022630"/>
    </source>
</evidence>
<dbReference type="PANTHER" id="PTHR30137:SF16">
    <property type="entry name" value="BLL0895 PROTEIN"/>
    <property type="match status" value="1"/>
</dbReference>
<keyword evidence="3" id="KW-0560">Oxidoreductase</keyword>
<name>C1B6X1_RHOOB</name>
<sequence>MESTVVNNAPAGRTAPLRCGVFLPPYHNPRRDPTMAIEQDLRHVEDLDRLGFHQVWFGEHHSGGYEVGPSPELMIAAAAQRTSRIELCSGVISLPYHHPLMVAD</sequence>
<dbReference type="GO" id="GO:0016705">
    <property type="term" value="F:oxidoreductase activity, acting on paired donors, with incorporation or reduction of molecular oxygen"/>
    <property type="evidence" value="ECO:0007669"/>
    <property type="project" value="InterPro"/>
</dbReference>
<evidence type="ECO:0000313" key="6">
    <source>
        <dbReference type="EMBL" id="BAH51424.1"/>
    </source>
</evidence>
<evidence type="ECO:0000259" key="5">
    <source>
        <dbReference type="Pfam" id="PF00296"/>
    </source>
</evidence>
<feature type="domain" description="Luciferase-like" evidence="5">
    <location>
        <begin position="18"/>
        <end position="103"/>
    </location>
</feature>
<accession>C1B6X1</accession>
<dbReference type="HOGENOM" id="CLU_2248029_0_0_11"/>
<dbReference type="Pfam" id="PF00296">
    <property type="entry name" value="Bac_luciferase"/>
    <property type="match status" value="1"/>
</dbReference>
<organism evidence="6 7">
    <name type="scientific">Rhodococcus opacus (strain B4)</name>
    <dbReference type="NCBI Taxonomy" id="632772"/>
    <lineage>
        <taxon>Bacteria</taxon>
        <taxon>Bacillati</taxon>
        <taxon>Actinomycetota</taxon>
        <taxon>Actinomycetes</taxon>
        <taxon>Mycobacteriales</taxon>
        <taxon>Nocardiaceae</taxon>
        <taxon>Rhodococcus</taxon>
    </lineage>
</organism>
<dbReference type="Gene3D" id="3.20.20.30">
    <property type="entry name" value="Luciferase-like domain"/>
    <property type="match status" value="1"/>
</dbReference>